<keyword evidence="4 9" id="KW-0227">DNA damage</keyword>
<keyword evidence="3 9" id="KW-0547">Nucleotide-binding</keyword>
<feature type="domain" description="RecA family profile 1" evidence="12">
    <location>
        <begin position="107"/>
        <end position="278"/>
    </location>
</feature>
<dbReference type="PROSITE" id="PS50162">
    <property type="entry name" value="RECA_2"/>
    <property type="match status" value="1"/>
</dbReference>
<dbReference type="PANTHER" id="PTHR22942">
    <property type="entry name" value="RECA/RAD51/RADA DNA STRAND-PAIRING FAMILY MEMBER"/>
    <property type="match status" value="1"/>
</dbReference>
<dbReference type="GO" id="GO:0006310">
    <property type="term" value="P:DNA recombination"/>
    <property type="evidence" value="ECO:0007669"/>
    <property type="project" value="UniProtKB-UniRule"/>
</dbReference>
<dbReference type="AlphaFoldDB" id="A0A429G750"/>
<dbReference type="SUPFAM" id="SSF52540">
    <property type="entry name" value="P-loop containing nucleoside triphosphate hydrolases"/>
    <property type="match status" value="1"/>
</dbReference>
<dbReference type="GO" id="GO:0005524">
    <property type="term" value="F:ATP binding"/>
    <property type="evidence" value="ECO:0007669"/>
    <property type="project" value="UniProtKB-UniRule"/>
</dbReference>
<dbReference type="InterPro" id="IPR003593">
    <property type="entry name" value="AAA+_ATPase"/>
</dbReference>
<evidence type="ECO:0000256" key="8">
    <source>
        <dbReference type="ARBA" id="ARBA00025684"/>
    </source>
</evidence>
<organism evidence="14 15">
    <name type="scientific">Candidatus Korarchaeum cryptofilum</name>
    <dbReference type="NCBI Taxonomy" id="498846"/>
    <lineage>
        <taxon>Archaea</taxon>
        <taxon>Thermoproteota</taxon>
        <taxon>Candidatus Korarchaeia</taxon>
        <taxon>Candidatus Korarchaeales</taxon>
        <taxon>Candidatus Korarchaeaceae</taxon>
        <taxon>Candidatus Korarchaeum</taxon>
    </lineage>
</organism>
<dbReference type="GO" id="GO:0003684">
    <property type="term" value="F:damaged DNA binding"/>
    <property type="evidence" value="ECO:0007669"/>
    <property type="project" value="UniProtKB-UniRule"/>
</dbReference>
<comment type="caution">
    <text evidence="14">The sequence shown here is derived from an EMBL/GenBank/DDBJ whole genome shotgun (WGS) entry which is preliminary data.</text>
</comment>
<dbReference type="GO" id="GO:0140664">
    <property type="term" value="F:ATP-dependent DNA damage sensor activity"/>
    <property type="evidence" value="ECO:0007669"/>
    <property type="project" value="InterPro"/>
</dbReference>
<dbReference type="Pfam" id="PF08423">
    <property type="entry name" value="Rad51"/>
    <property type="match status" value="1"/>
</dbReference>
<evidence type="ECO:0000256" key="2">
    <source>
        <dbReference type="ARBA" id="ARBA00018144"/>
    </source>
</evidence>
<dbReference type="InterPro" id="IPR010995">
    <property type="entry name" value="DNA_repair_Rad51/TF_NusA_a-hlx"/>
</dbReference>
<evidence type="ECO:0000313" key="15">
    <source>
        <dbReference type="Proteomes" id="UP000278149"/>
    </source>
</evidence>
<dbReference type="InterPro" id="IPR013632">
    <property type="entry name" value="Rad51_C"/>
</dbReference>
<evidence type="ECO:0000259" key="13">
    <source>
        <dbReference type="PROSITE" id="PS50163"/>
    </source>
</evidence>
<feature type="compositionally biased region" description="Acidic residues" evidence="11">
    <location>
        <begin position="11"/>
        <end position="25"/>
    </location>
</feature>
<feature type="domain" description="RecA family profile 2" evidence="13">
    <location>
        <begin position="283"/>
        <end position="343"/>
    </location>
</feature>
<comment type="function">
    <text evidence="8 9 10">Involved in DNA repair and in homologous recombination. Binds and assemble on single-stranded DNA to form a nucleoprotein filament. Hydrolyzes ATP in a ssDNA-dependent manner and promotes DNA strand exchange between homologous DNA molecules.</text>
</comment>
<dbReference type="Gene3D" id="3.40.50.300">
    <property type="entry name" value="P-loop containing nucleotide triphosphate hydrolases"/>
    <property type="match status" value="1"/>
</dbReference>
<evidence type="ECO:0000256" key="7">
    <source>
        <dbReference type="ARBA" id="ARBA00023172"/>
    </source>
</evidence>
<dbReference type="RefSeq" id="WP_125741200.1">
    <property type="nucleotide sequence ID" value="NZ_RCOR01000018.1"/>
</dbReference>
<dbReference type="GO" id="GO:0006281">
    <property type="term" value="P:DNA repair"/>
    <property type="evidence" value="ECO:0007669"/>
    <property type="project" value="UniProtKB-UniRule"/>
</dbReference>
<proteinExistence type="inferred from homology"/>
<dbReference type="SMART" id="SM00278">
    <property type="entry name" value="HhH1"/>
    <property type="match status" value="2"/>
</dbReference>
<dbReference type="InterPro" id="IPR020588">
    <property type="entry name" value="RecA_ATP-bd"/>
</dbReference>
<evidence type="ECO:0000256" key="6">
    <source>
        <dbReference type="ARBA" id="ARBA00023125"/>
    </source>
</evidence>
<evidence type="ECO:0000313" key="14">
    <source>
        <dbReference type="EMBL" id="RSN69605.1"/>
    </source>
</evidence>
<evidence type="ECO:0000256" key="3">
    <source>
        <dbReference type="ARBA" id="ARBA00022741"/>
    </source>
</evidence>
<evidence type="ECO:0000259" key="12">
    <source>
        <dbReference type="PROSITE" id="PS50162"/>
    </source>
</evidence>
<dbReference type="InterPro" id="IPR003583">
    <property type="entry name" value="Hlx-hairpin-Hlx_DNA-bd_motif"/>
</dbReference>
<dbReference type="PIRSF" id="PIRSF005856">
    <property type="entry name" value="Rad51"/>
    <property type="match status" value="1"/>
</dbReference>
<keyword evidence="6 9" id="KW-0238">DNA-binding</keyword>
<dbReference type="NCBIfam" id="NF003301">
    <property type="entry name" value="PRK04301.1"/>
    <property type="match status" value="1"/>
</dbReference>
<dbReference type="EMBL" id="RCOR01000018">
    <property type="protein sequence ID" value="RSN69605.1"/>
    <property type="molecule type" value="Genomic_DNA"/>
</dbReference>
<dbReference type="SUPFAM" id="SSF47794">
    <property type="entry name" value="Rad51 N-terminal domain-like"/>
    <property type="match status" value="1"/>
</dbReference>
<dbReference type="Pfam" id="PF14520">
    <property type="entry name" value="HHH_5"/>
    <property type="match status" value="1"/>
</dbReference>
<dbReference type="SMART" id="SM00382">
    <property type="entry name" value="AAA"/>
    <property type="match status" value="1"/>
</dbReference>
<dbReference type="InterPro" id="IPR016467">
    <property type="entry name" value="DNA_recomb/repair_RecA-like"/>
</dbReference>
<dbReference type="FunFam" id="3.40.50.300:FF:002052">
    <property type="entry name" value="DNA repair protein RAD51 homolog"/>
    <property type="match status" value="1"/>
</dbReference>
<dbReference type="HAMAP" id="MF_00348">
    <property type="entry name" value="RadA_arch"/>
    <property type="match status" value="1"/>
</dbReference>
<dbReference type="InterPro" id="IPR020587">
    <property type="entry name" value="RecA_monomer-monomer_interface"/>
</dbReference>
<keyword evidence="7 9" id="KW-0233">DNA recombination</keyword>
<evidence type="ECO:0000256" key="11">
    <source>
        <dbReference type="SAM" id="MobiDB-lite"/>
    </source>
</evidence>
<reference evidence="14 15" key="1">
    <citation type="submission" date="2018-10" db="EMBL/GenBank/DDBJ databases">
        <title>Co-occurring genomic capacity for anaerobic methane metabolism and dissimilatory sulfite reduction discovered in the Korarchaeota.</title>
        <authorList>
            <person name="Mckay L.J."/>
            <person name="Dlakic M."/>
            <person name="Fields M.W."/>
            <person name="Delmont T.O."/>
            <person name="Eren A.M."/>
            <person name="Jay Z.J."/>
            <person name="Klingelsmith K.B."/>
            <person name="Rusch D.B."/>
            <person name="Inskeep W.P."/>
        </authorList>
    </citation>
    <scope>NUCLEOTIDE SEQUENCE [LARGE SCALE GENOMIC DNA]</scope>
    <source>
        <strain evidence="14 15">WS</strain>
    </source>
</reference>
<dbReference type="InterPro" id="IPR011938">
    <property type="entry name" value="DNA_recomb/repair_RadA"/>
</dbReference>
<dbReference type="PANTHER" id="PTHR22942:SF30">
    <property type="entry name" value="MEIOTIC RECOMBINATION PROTEIN DMC1_LIM15 HOMOLOG"/>
    <property type="match status" value="1"/>
</dbReference>
<dbReference type="NCBIfam" id="TIGR02236">
    <property type="entry name" value="recomb_radA"/>
    <property type="match status" value="1"/>
</dbReference>
<evidence type="ECO:0000256" key="9">
    <source>
        <dbReference type="HAMAP-Rule" id="MF_00348"/>
    </source>
</evidence>
<keyword evidence="5 9" id="KW-0067">ATP-binding</keyword>
<sequence length="343" mass="38222">MPRRKVRVEEPPEDEFEEENEDYYEEEVDVSGDYDLTELEGVGPATAKRLAEAGFTSLESIAMSTPSELAVYAGISEAVAQKIIQAARSKLNIDVMSAYDFYQQRKAVQRITTGSKALDELLGGGVETQSITEIYGPYGSGKTQFCHQMAVTVQLDEEKGGLGRGAMYIDTEGTFRPERILQIAERFKLDPEHTLKNILYARAFTSDHQMIVTERAESYIKERDIGLIIVDSLISHFRGEYVGRETLAERQQKLNKYLHKLLRLALGYNMAVIVTNQVVADPTAFFGDPNKPAGGHVLGHGVTARLYIKRGKKDRRVIKLVKSPYLPEGTVEVAITQGGIEDV</sequence>
<evidence type="ECO:0000256" key="5">
    <source>
        <dbReference type="ARBA" id="ARBA00022840"/>
    </source>
</evidence>
<name>A0A429G750_9CREN</name>
<evidence type="ECO:0000256" key="4">
    <source>
        <dbReference type="ARBA" id="ARBA00022763"/>
    </source>
</evidence>
<gene>
    <name evidence="9 14" type="primary">radA</name>
    <name evidence="14" type="ORF">D9Q81_03110</name>
</gene>
<dbReference type="PROSITE" id="PS50163">
    <property type="entry name" value="RECA_3"/>
    <property type="match status" value="1"/>
</dbReference>
<evidence type="ECO:0000256" key="10">
    <source>
        <dbReference type="PIRNR" id="PIRNR005856"/>
    </source>
</evidence>
<dbReference type="InterPro" id="IPR027417">
    <property type="entry name" value="P-loop_NTPase"/>
</dbReference>
<comment type="similarity">
    <text evidence="1 9 10">Belongs to the eukaryotic RecA-like protein family.</text>
</comment>
<evidence type="ECO:0000256" key="1">
    <source>
        <dbReference type="ARBA" id="ARBA00008050"/>
    </source>
</evidence>
<accession>A0A429G750</accession>
<dbReference type="Proteomes" id="UP000278149">
    <property type="component" value="Unassembled WGS sequence"/>
</dbReference>
<dbReference type="Gene3D" id="1.10.150.20">
    <property type="entry name" value="5' to 3' exonuclease, C-terminal subdomain"/>
    <property type="match status" value="1"/>
</dbReference>
<feature type="binding site" evidence="9">
    <location>
        <begin position="136"/>
        <end position="143"/>
    </location>
    <ligand>
        <name>ATP</name>
        <dbReference type="ChEBI" id="CHEBI:30616"/>
    </ligand>
</feature>
<feature type="region of interest" description="Disordered" evidence="11">
    <location>
        <begin position="1"/>
        <end position="25"/>
    </location>
</feature>
<protein>
    <recommendedName>
        <fullName evidence="2 9">DNA repair and recombination protein RadA</fullName>
    </recommendedName>
</protein>